<evidence type="ECO:0000313" key="3">
    <source>
        <dbReference type="Proteomes" id="UP000275394"/>
    </source>
</evidence>
<dbReference type="RefSeq" id="WP_123712481.1">
    <property type="nucleotide sequence ID" value="NZ_RKHR01000004.1"/>
</dbReference>
<protein>
    <submittedName>
        <fullName evidence="2">Uncharacterized protein</fullName>
    </submittedName>
</protein>
<accession>A0A3N2DPI3</accession>
<dbReference type="Proteomes" id="UP000275394">
    <property type="component" value="Unassembled WGS sequence"/>
</dbReference>
<reference evidence="2 3" key="1">
    <citation type="submission" date="2018-11" db="EMBL/GenBank/DDBJ databases">
        <title>Genomic Encyclopedia of Type Strains, Phase IV (KMG-IV): sequencing the most valuable type-strain genomes for metagenomic binning, comparative biology and taxonomic classification.</title>
        <authorList>
            <person name="Goeker M."/>
        </authorList>
    </citation>
    <scope>NUCLEOTIDE SEQUENCE [LARGE SCALE GENOMIC DNA]</scope>
    <source>
        <strain evidence="2 3">DSM 100316</strain>
    </source>
</reference>
<comment type="caution">
    <text evidence="2">The sequence shown here is derived from an EMBL/GenBank/DDBJ whole genome shotgun (WGS) entry which is preliminary data.</text>
</comment>
<proteinExistence type="predicted"/>
<keyword evidence="3" id="KW-1185">Reference proteome</keyword>
<evidence type="ECO:0000256" key="1">
    <source>
        <dbReference type="SAM" id="MobiDB-lite"/>
    </source>
</evidence>
<dbReference type="EMBL" id="RKHR01000004">
    <property type="protein sequence ID" value="ROS01721.1"/>
    <property type="molecule type" value="Genomic_DNA"/>
</dbReference>
<sequence>MELIEDWAFKPGVLKLLQQLRGRVKRELGISLKLSDENLAAALAEVKQKTEDEQSREYLAEIESILAVNFTPSAPKPITKPKVTEEPSEAQDEEQSSGGGFRGHY</sequence>
<feature type="region of interest" description="Disordered" evidence="1">
    <location>
        <begin position="72"/>
        <end position="105"/>
    </location>
</feature>
<name>A0A3N2DPI3_9GAMM</name>
<evidence type="ECO:0000313" key="2">
    <source>
        <dbReference type="EMBL" id="ROS01721.1"/>
    </source>
</evidence>
<dbReference type="OrthoDB" id="5736003at2"/>
<gene>
    <name evidence="2" type="ORF">EDC56_2166</name>
</gene>
<organism evidence="2 3">
    <name type="scientific">Sinobacterium caligoides</name>
    <dbReference type="NCBI Taxonomy" id="933926"/>
    <lineage>
        <taxon>Bacteria</taxon>
        <taxon>Pseudomonadati</taxon>
        <taxon>Pseudomonadota</taxon>
        <taxon>Gammaproteobacteria</taxon>
        <taxon>Cellvibrionales</taxon>
        <taxon>Spongiibacteraceae</taxon>
        <taxon>Sinobacterium</taxon>
    </lineage>
</organism>
<dbReference type="AlphaFoldDB" id="A0A3N2DPI3"/>
<feature type="compositionally biased region" description="Acidic residues" evidence="1">
    <location>
        <begin position="86"/>
        <end position="95"/>
    </location>
</feature>